<dbReference type="RefSeq" id="WP_162664446.1">
    <property type="nucleotide sequence ID" value="NZ_CP048020.1"/>
</dbReference>
<accession>A0A6P1Y3Q5</accession>
<reference evidence="1 2" key="1">
    <citation type="submission" date="2020-01" db="EMBL/GenBank/DDBJ databases">
        <title>Complete genome sequence of a human oral phylogroup 1 Treponema sp. strain ATCC 700766, originally isolated from periodontitis dental plaque.</title>
        <authorList>
            <person name="Chan Y."/>
            <person name="Huo Y.-B."/>
            <person name="Yu X.-L."/>
            <person name="Zeng H."/>
            <person name="Leung W.-K."/>
            <person name="Watt R.M."/>
        </authorList>
    </citation>
    <scope>NUCLEOTIDE SEQUENCE [LARGE SCALE GENOMIC DNA]</scope>
    <source>
        <strain evidence="1 2">OMZ 804</strain>
    </source>
</reference>
<dbReference type="InterPro" id="IPR024411">
    <property type="entry name" value="Tail_terminator_phage"/>
</dbReference>
<evidence type="ECO:0000313" key="2">
    <source>
        <dbReference type="Proteomes" id="UP000464374"/>
    </source>
</evidence>
<dbReference type="EMBL" id="CP048020">
    <property type="protein sequence ID" value="QHX44164.1"/>
    <property type="molecule type" value="Genomic_DNA"/>
</dbReference>
<sequence>MKCLKIAERVNQWVEKKGLIPFTVYNDLIPYADKDGAALRHDPAPAAQQRYTDGSRFVRWNLTYYIRCKDAEKAREYAYTITSALDGVEIEGEDVDITCEALTLPQFIGKDDKDFTTYSAAIACSYLEE</sequence>
<protein>
    <submittedName>
        <fullName evidence="1">Minor capsid protein</fullName>
    </submittedName>
</protein>
<organism evidence="1 2">
    <name type="scientific">Treponema vincentii</name>
    <dbReference type="NCBI Taxonomy" id="69710"/>
    <lineage>
        <taxon>Bacteria</taxon>
        <taxon>Pseudomonadati</taxon>
        <taxon>Spirochaetota</taxon>
        <taxon>Spirochaetia</taxon>
        <taxon>Spirochaetales</taxon>
        <taxon>Treponemataceae</taxon>
        <taxon>Treponema</taxon>
    </lineage>
</organism>
<name>A0A6P1Y3Q5_9SPIR</name>
<gene>
    <name evidence="1" type="ORF">GWP43_12690</name>
</gene>
<dbReference type="Proteomes" id="UP000464374">
    <property type="component" value="Chromosome"/>
</dbReference>
<dbReference type="Pfam" id="PF12691">
    <property type="entry name" value="Phage_tail_terminator_6"/>
    <property type="match status" value="1"/>
</dbReference>
<evidence type="ECO:0000313" key="1">
    <source>
        <dbReference type="EMBL" id="QHX44164.1"/>
    </source>
</evidence>
<dbReference type="AlphaFoldDB" id="A0A6P1Y3Q5"/>
<proteinExistence type="predicted"/>
<dbReference type="KEGG" id="trz:GWP43_12690"/>